<dbReference type="PANTHER" id="PTHR43877">
    <property type="entry name" value="AMINOALKYLPHOSPHONATE N-ACETYLTRANSFERASE-RELATED-RELATED"/>
    <property type="match status" value="1"/>
</dbReference>
<dbReference type="PROSITE" id="PS51186">
    <property type="entry name" value="GNAT"/>
    <property type="match status" value="1"/>
</dbReference>
<evidence type="ECO:0000313" key="5">
    <source>
        <dbReference type="Proteomes" id="UP000516660"/>
    </source>
</evidence>
<accession>A0A7L7Z657</accession>
<dbReference type="KEGG" id="czh:H9X71_03350"/>
<dbReference type="InterPro" id="IPR016181">
    <property type="entry name" value="Acyl_CoA_acyltransferase"/>
</dbReference>
<dbReference type="AlphaFoldDB" id="A0A7L7Z657"/>
<dbReference type="CDD" id="cd04301">
    <property type="entry name" value="NAT_SF"/>
    <property type="match status" value="1"/>
</dbReference>
<gene>
    <name evidence="4" type="ORF">H9X71_03350</name>
</gene>
<dbReference type="InterPro" id="IPR000182">
    <property type="entry name" value="GNAT_dom"/>
</dbReference>
<dbReference type="Gene3D" id="3.40.630.30">
    <property type="match status" value="1"/>
</dbReference>
<dbReference type="SUPFAM" id="SSF55729">
    <property type="entry name" value="Acyl-CoA N-acyltransferases (Nat)"/>
    <property type="match status" value="1"/>
</dbReference>
<evidence type="ECO:0000256" key="1">
    <source>
        <dbReference type="ARBA" id="ARBA00022679"/>
    </source>
</evidence>
<keyword evidence="1 4" id="KW-0808">Transferase</keyword>
<name>A0A7L7Z657_9MICO</name>
<keyword evidence="2" id="KW-0012">Acyltransferase</keyword>
<proteinExistence type="predicted"/>
<dbReference type="Pfam" id="PF00583">
    <property type="entry name" value="Acetyltransf_1"/>
    <property type="match status" value="1"/>
</dbReference>
<dbReference type="GO" id="GO:0016747">
    <property type="term" value="F:acyltransferase activity, transferring groups other than amino-acyl groups"/>
    <property type="evidence" value="ECO:0007669"/>
    <property type="project" value="InterPro"/>
</dbReference>
<dbReference type="Proteomes" id="UP000516660">
    <property type="component" value="Chromosome"/>
</dbReference>
<organism evidence="4 5">
    <name type="scientific">Clavibacter zhangzhiyongii</name>
    <dbReference type="NCBI Taxonomy" id="2768071"/>
    <lineage>
        <taxon>Bacteria</taxon>
        <taxon>Bacillati</taxon>
        <taxon>Actinomycetota</taxon>
        <taxon>Actinomycetes</taxon>
        <taxon>Micrococcales</taxon>
        <taxon>Microbacteriaceae</taxon>
        <taxon>Clavibacter</taxon>
    </lineage>
</organism>
<reference evidence="4 5" key="1">
    <citation type="submission" date="2020-08" db="EMBL/GenBank/DDBJ databases">
        <title>Description of Clavibacter zhangzhiyonge sp. nov., a phytopathogenic actinobacterium isolated from barley seeds, causing leaf brown spot and decline.</title>
        <authorList>
            <person name="Tian Q."/>
            <person name="Chuan J."/>
            <person name="Zhao W."/>
            <person name="Li X."/>
        </authorList>
    </citation>
    <scope>NUCLEOTIDE SEQUENCE [LARGE SCALE GENOMIC DNA]</scope>
    <source>
        <strain evidence="4 5">DM1</strain>
    </source>
</reference>
<evidence type="ECO:0000313" key="4">
    <source>
        <dbReference type="EMBL" id="QOD45176.1"/>
    </source>
</evidence>
<keyword evidence="5" id="KW-1185">Reference proteome</keyword>
<dbReference type="InterPro" id="IPR050832">
    <property type="entry name" value="Bact_Acetyltransf"/>
</dbReference>
<evidence type="ECO:0000256" key="2">
    <source>
        <dbReference type="ARBA" id="ARBA00023315"/>
    </source>
</evidence>
<feature type="domain" description="N-acetyltransferase" evidence="3">
    <location>
        <begin position="1"/>
        <end position="167"/>
    </location>
</feature>
<sequence>MIHRLRADDWREYRALRLEMLEDTPLAYLETLEQALTRPESDWRARTARAEQPGSTAYVAVERATGRWLGAMNAFVAADPTRVMLVSVYITPSARGRGAGVTDLLLDAIIAWARDRPNVRAVRLEVHEDNPRARAYYERRGFRLTGRSVPYALDRTQKDLEMELPLG</sequence>
<dbReference type="EMBL" id="CP061274">
    <property type="protein sequence ID" value="QOD45176.1"/>
    <property type="molecule type" value="Genomic_DNA"/>
</dbReference>
<evidence type="ECO:0000259" key="3">
    <source>
        <dbReference type="PROSITE" id="PS51186"/>
    </source>
</evidence>
<protein>
    <submittedName>
        <fullName evidence="4">GNAT family N-acetyltransferase</fullName>
    </submittedName>
</protein>